<name>A0A3N0C020_9MICC</name>
<evidence type="ECO:0000313" key="9">
    <source>
        <dbReference type="EMBL" id="RNL55356.1"/>
    </source>
</evidence>
<evidence type="ECO:0000256" key="1">
    <source>
        <dbReference type="ARBA" id="ARBA00004651"/>
    </source>
</evidence>
<dbReference type="PANTHER" id="PTHR43163">
    <property type="entry name" value="DIPEPTIDE TRANSPORT SYSTEM PERMEASE PROTEIN DPPB-RELATED"/>
    <property type="match status" value="1"/>
</dbReference>
<dbReference type="EMBL" id="RBED01000094">
    <property type="protein sequence ID" value="RNL55356.1"/>
    <property type="molecule type" value="Genomic_DNA"/>
</dbReference>
<dbReference type="AlphaFoldDB" id="A0A3N0C020"/>
<keyword evidence="2 7" id="KW-0813">Transport</keyword>
<feature type="transmembrane region" description="Helical" evidence="7">
    <location>
        <begin position="12"/>
        <end position="30"/>
    </location>
</feature>
<dbReference type="Pfam" id="PF00528">
    <property type="entry name" value="BPD_transp_1"/>
    <property type="match status" value="1"/>
</dbReference>
<feature type="transmembrane region" description="Helical" evidence="7">
    <location>
        <begin position="101"/>
        <end position="120"/>
    </location>
</feature>
<evidence type="ECO:0000256" key="3">
    <source>
        <dbReference type="ARBA" id="ARBA00022475"/>
    </source>
</evidence>
<sequence>MATYVLKRFLQLIPVFLGATLLVYFLVFSLPGDPIAALFGDKPVNESVAAQLRAQYNLDQPFWIQYLLYVKSIFTFDLGLDFSGRPIAAVLGEVFPVTARLAVMALIFEAVFGIAFGLFAGLRKGKLFDATVLVASLIVIGIPIFVLGFLMQFFIGVQLGWAKPTVSSAATVQDLILPAIVLGLGSFAYVLRLTRTSVIENMNADYVRTATAKGLSRSRVVRVHILRNSLIPVITFLGADLGALMGGAIVTEGIFNVPGVGNRLYRAVTTGEGPTVVSIVTVLVLIYVVSNLLVDLLYAWLDPRIRYDS</sequence>
<dbReference type="Gene3D" id="1.10.3720.10">
    <property type="entry name" value="MetI-like"/>
    <property type="match status" value="1"/>
</dbReference>
<feature type="transmembrane region" description="Helical" evidence="7">
    <location>
        <begin position="175"/>
        <end position="193"/>
    </location>
</feature>
<dbReference type="SUPFAM" id="SSF161098">
    <property type="entry name" value="MetI-like"/>
    <property type="match status" value="1"/>
</dbReference>
<comment type="caution">
    <text evidence="9">The sequence shown here is derived from an EMBL/GenBank/DDBJ whole genome shotgun (WGS) entry which is preliminary data.</text>
</comment>
<feature type="transmembrane region" description="Helical" evidence="7">
    <location>
        <begin position="229"/>
        <end position="255"/>
    </location>
</feature>
<dbReference type="RefSeq" id="WP_123255371.1">
    <property type="nucleotide sequence ID" value="NZ_RBED01000094.1"/>
</dbReference>
<evidence type="ECO:0000256" key="2">
    <source>
        <dbReference type="ARBA" id="ARBA00022448"/>
    </source>
</evidence>
<feature type="transmembrane region" description="Helical" evidence="7">
    <location>
        <begin position="275"/>
        <end position="301"/>
    </location>
</feature>
<dbReference type="Proteomes" id="UP000273807">
    <property type="component" value="Unassembled WGS sequence"/>
</dbReference>
<evidence type="ECO:0000256" key="4">
    <source>
        <dbReference type="ARBA" id="ARBA00022692"/>
    </source>
</evidence>
<keyword evidence="5 7" id="KW-1133">Transmembrane helix</keyword>
<dbReference type="InterPro" id="IPR045621">
    <property type="entry name" value="BPD_transp_1_N"/>
</dbReference>
<feature type="domain" description="ABC transmembrane type-1" evidence="8">
    <location>
        <begin position="95"/>
        <end position="298"/>
    </location>
</feature>
<dbReference type="OrthoDB" id="3171583at2"/>
<organism evidence="9 10">
    <name type="scientific">Arthrobacter oryzae</name>
    <dbReference type="NCBI Taxonomy" id="409290"/>
    <lineage>
        <taxon>Bacteria</taxon>
        <taxon>Bacillati</taxon>
        <taxon>Actinomycetota</taxon>
        <taxon>Actinomycetes</taxon>
        <taxon>Micrococcales</taxon>
        <taxon>Micrococcaceae</taxon>
        <taxon>Arthrobacter</taxon>
    </lineage>
</organism>
<dbReference type="GO" id="GO:0005886">
    <property type="term" value="C:plasma membrane"/>
    <property type="evidence" value="ECO:0007669"/>
    <property type="project" value="UniProtKB-SubCell"/>
</dbReference>
<keyword evidence="6 7" id="KW-0472">Membrane</keyword>
<dbReference type="InterPro" id="IPR035906">
    <property type="entry name" value="MetI-like_sf"/>
</dbReference>
<evidence type="ECO:0000259" key="8">
    <source>
        <dbReference type="PROSITE" id="PS50928"/>
    </source>
</evidence>
<evidence type="ECO:0000256" key="6">
    <source>
        <dbReference type="ARBA" id="ARBA00023136"/>
    </source>
</evidence>
<dbReference type="CDD" id="cd06261">
    <property type="entry name" value="TM_PBP2"/>
    <property type="match status" value="1"/>
</dbReference>
<reference evidence="9 10" key="1">
    <citation type="submission" date="2018-10" db="EMBL/GenBank/DDBJ databases">
        <title>Genome sequencing of Arthrobacter oryzae TNB02.</title>
        <authorList>
            <person name="Cho Y.-J."/>
            <person name="Cho A."/>
            <person name="Kim O.-S."/>
        </authorList>
    </citation>
    <scope>NUCLEOTIDE SEQUENCE [LARGE SCALE GENOMIC DNA]</scope>
    <source>
        <strain evidence="9 10">TNB02</strain>
    </source>
</reference>
<evidence type="ECO:0000256" key="7">
    <source>
        <dbReference type="RuleBase" id="RU363032"/>
    </source>
</evidence>
<dbReference type="PANTHER" id="PTHR43163:SF7">
    <property type="entry name" value="DIPEPTIDE-TRANSPORT INTEGRAL MEMBRANE PROTEIN ABC TRANSPORTER DPPB-RELATED"/>
    <property type="match status" value="1"/>
</dbReference>
<keyword evidence="10" id="KW-1185">Reference proteome</keyword>
<proteinExistence type="inferred from homology"/>
<gene>
    <name evidence="9" type="ORF">D7003_10375</name>
</gene>
<dbReference type="InterPro" id="IPR000515">
    <property type="entry name" value="MetI-like"/>
</dbReference>
<comment type="similarity">
    <text evidence="7">Belongs to the binding-protein-dependent transport system permease family.</text>
</comment>
<feature type="transmembrane region" description="Helical" evidence="7">
    <location>
        <begin position="132"/>
        <end position="155"/>
    </location>
</feature>
<accession>A0A3N0C020</accession>
<evidence type="ECO:0000313" key="10">
    <source>
        <dbReference type="Proteomes" id="UP000273807"/>
    </source>
</evidence>
<protein>
    <submittedName>
        <fullName evidence="9">ABC transporter permease</fullName>
    </submittedName>
</protein>
<evidence type="ECO:0000256" key="5">
    <source>
        <dbReference type="ARBA" id="ARBA00022989"/>
    </source>
</evidence>
<dbReference type="GO" id="GO:0055085">
    <property type="term" value="P:transmembrane transport"/>
    <property type="evidence" value="ECO:0007669"/>
    <property type="project" value="InterPro"/>
</dbReference>
<keyword evidence="3" id="KW-1003">Cell membrane</keyword>
<dbReference type="PROSITE" id="PS50928">
    <property type="entry name" value="ABC_TM1"/>
    <property type="match status" value="1"/>
</dbReference>
<keyword evidence="4 7" id="KW-0812">Transmembrane</keyword>
<dbReference type="Pfam" id="PF19300">
    <property type="entry name" value="BPD_transp_1_N"/>
    <property type="match status" value="1"/>
</dbReference>
<comment type="subcellular location">
    <subcellularLocation>
        <location evidence="1 7">Cell membrane</location>
        <topology evidence="1 7">Multi-pass membrane protein</topology>
    </subcellularLocation>
</comment>